<evidence type="ECO:0000313" key="8">
    <source>
        <dbReference type="EMBL" id="KRW98603.1"/>
    </source>
</evidence>
<feature type="compositionally biased region" description="Basic and acidic residues" evidence="7">
    <location>
        <begin position="1"/>
        <end position="10"/>
    </location>
</feature>
<comment type="similarity">
    <text evidence="2 6">Belongs to the ATG8 family.</text>
</comment>
<feature type="region of interest" description="Disordered" evidence="7">
    <location>
        <begin position="1"/>
        <end position="20"/>
    </location>
</feature>
<dbReference type="SUPFAM" id="SSF54236">
    <property type="entry name" value="Ubiquitin-like"/>
    <property type="match status" value="1"/>
</dbReference>
<evidence type="ECO:0000256" key="7">
    <source>
        <dbReference type="SAM" id="MobiDB-lite"/>
    </source>
</evidence>
<dbReference type="Gene3D" id="3.10.20.90">
    <property type="entry name" value="Phosphatidylinositol 3-kinase Catalytic Subunit, Chain A, domain 1"/>
    <property type="match status" value="1"/>
</dbReference>
<dbReference type="PANTHER" id="PTHR10969">
    <property type="entry name" value="MICROTUBULE-ASSOCIATED PROTEINS 1A/1B LIGHT CHAIN 3-RELATED"/>
    <property type="match status" value="1"/>
</dbReference>
<comment type="subcellular location">
    <subcellularLocation>
        <location evidence="1">Membrane</location>
    </subcellularLocation>
</comment>
<gene>
    <name evidence="8" type="ORF">PPERSA_09461</name>
</gene>
<keyword evidence="4 5" id="KW-0449">Lipoprotein</keyword>
<name>A0A0V0Q8V5_PSEPJ</name>
<protein>
    <recommendedName>
        <fullName evidence="6">Autophagy-related protein</fullName>
    </recommendedName>
</protein>
<dbReference type="InterPro" id="IPR004241">
    <property type="entry name" value="Atg8-like"/>
</dbReference>
<keyword evidence="9" id="KW-1185">Reference proteome</keyword>
<evidence type="ECO:0000256" key="2">
    <source>
        <dbReference type="ARBA" id="ARBA00007293"/>
    </source>
</evidence>
<evidence type="ECO:0000256" key="4">
    <source>
        <dbReference type="ARBA" id="ARBA00023288"/>
    </source>
</evidence>
<organism evidence="8 9">
    <name type="scientific">Pseudocohnilembus persalinus</name>
    <name type="common">Ciliate</name>
    <dbReference type="NCBI Taxonomy" id="266149"/>
    <lineage>
        <taxon>Eukaryota</taxon>
        <taxon>Sar</taxon>
        <taxon>Alveolata</taxon>
        <taxon>Ciliophora</taxon>
        <taxon>Intramacronucleata</taxon>
        <taxon>Oligohymenophorea</taxon>
        <taxon>Scuticociliatia</taxon>
        <taxon>Philasterida</taxon>
        <taxon>Pseudocohnilembidae</taxon>
        <taxon>Pseudocohnilembus</taxon>
    </lineage>
</organism>
<dbReference type="GO" id="GO:0016020">
    <property type="term" value="C:membrane"/>
    <property type="evidence" value="ECO:0007669"/>
    <property type="project" value="UniProtKB-SubCell"/>
</dbReference>
<evidence type="ECO:0000256" key="6">
    <source>
        <dbReference type="RuleBase" id="RU004384"/>
    </source>
</evidence>
<evidence type="ECO:0000256" key="1">
    <source>
        <dbReference type="ARBA" id="ARBA00004370"/>
    </source>
</evidence>
<sequence>MSSQEEEKISKQKNYKSFKQNSLEKRKDILTKQLNEHPTMVPVIVEWDKKSSNLIPLDRKKYLLERSYKFGQFMTIIKNKLKVKSTDSIVFLVSQNKIVSPEMTMGEIYEQYKDNEDGFLYIYYSEYSTFGCNRKQQKYVQEQN</sequence>
<evidence type="ECO:0000256" key="5">
    <source>
        <dbReference type="PIRSR" id="PIRSR604241-50"/>
    </source>
</evidence>
<dbReference type="GO" id="GO:0006914">
    <property type="term" value="P:autophagy"/>
    <property type="evidence" value="ECO:0007669"/>
    <property type="project" value="UniProtKB-KW"/>
</dbReference>
<dbReference type="AlphaFoldDB" id="A0A0V0Q8V5"/>
<comment type="caution">
    <text evidence="8">The sequence shown here is derived from an EMBL/GenBank/DDBJ whole genome shotgun (WGS) entry which is preliminary data.</text>
</comment>
<keyword evidence="6" id="KW-0072">Autophagy</keyword>
<dbReference type="EMBL" id="LDAU01000234">
    <property type="protein sequence ID" value="KRW98603.1"/>
    <property type="molecule type" value="Genomic_DNA"/>
</dbReference>
<dbReference type="Proteomes" id="UP000054937">
    <property type="component" value="Unassembled WGS sequence"/>
</dbReference>
<dbReference type="InParanoid" id="A0A0V0Q8V5"/>
<feature type="lipid moiety-binding region" description="Phosphatidylserine amidated glycine; alternate" evidence="5">
    <location>
        <position position="131"/>
    </location>
</feature>
<dbReference type="OMA" id="AKMKWMF"/>
<proteinExistence type="inferred from homology"/>
<reference evidence="8 9" key="1">
    <citation type="journal article" date="2015" name="Sci. Rep.">
        <title>Genome of the facultative scuticociliatosis pathogen Pseudocohnilembus persalinus provides insight into its virulence through horizontal gene transfer.</title>
        <authorList>
            <person name="Xiong J."/>
            <person name="Wang G."/>
            <person name="Cheng J."/>
            <person name="Tian M."/>
            <person name="Pan X."/>
            <person name="Warren A."/>
            <person name="Jiang C."/>
            <person name="Yuan D."/>
            <person name="Miao W."/>
        </authorList>
    </citation>
    <scope>NUCLEOTIDE SEQUENCE [LARGE SCALE GENOMIC DNA]</scope>
    <source>
        <strain evidence="8">36N120E</strain>
    </source>
</reference>
<evidence type="ECO:0000313" key="9">
    <source>
        <dbReference type="Proteomes" id="UP000054937"/>
    </source>
</evidence>
<dbReference type="OrthoDB" id="285394at2759"/>
<dbReference type="InterPro" id="IPR029071">
    <property type="entry name" value="Ubiquitin-like_domsf"/>
</dbReference>
<accession>A0A0V0Q8V5</accession>
<dbReference type="Pfam" id="PF02991">
    <property type="entry name" value="ATG8"/>
    <property type="match status" value="1"/>
</dbReference>
<keyword evidence="3" id="KW-0472">Membrane</keyword>
<evidence type="ECO:0000256" key="3">
    <source>
        <dbReference type="ARBA" id="ARBA00023136"/>
    </source>
</evidence>